<reference evidence="3 4" key="1">
    <citation type="submission" date="2016-09" db="EMBL/GenBank/DDBJ databases">
        <title>Extensive genetic diversity and differential bi-allelic expression allows diatom success in the polar Southern Ocean.</title>
        <authorList>
            <consortium name="DOE Joint Genome Institute"/>
            <person name="Mock T."/>
            <person name="Otillar R.P."/>
            <person name="Strauss J."/>
            <person name="Dupont C."/>
            <person name="Frickenhaus S."/>
            <person name="Maumus F."/>
            <person name="Mcmullan M."/>
            <person name="Sanges R."/>
            <person name="Schmutz J."/>
            <person name="Toseland A."/>
            <person name="Valas R."/>
            <person name="Veluchamy A."/>
            <person name="Ward B.J."/>
            <person name="Allen A."/>
            <person name="Barry K."/>
            <person name="Falciatore A."/>
            <person name="Ferrante M."/>
            <person name="Fortunato A.E."/>
            <person name="Gloeckner G."/>
            <person name="Gruber A."/>
            <person name="Hipkin R."/>
            <person name="Janech M."/>
            <person name="Kroth P."/>
            <person name="Leese F."/>
            <person name="Lindquist E."/>
            <person name="Lyon B.R."/>
            <person name="Martin J."/>
            <person name="Mayer C."/>
            <person name="Parker M."/>
            <person name="Quesneville H."/>
            <person name="Raymond J."/>
            <person name="Uhlig C."/>
            <person name="Valentin K.U."/>
            <person name="Worden A.Z."/>
            <person name="Armbrust E.V."/>
            <person name="Bowler C."/>
            <person name="Green B."/>
            <person name="Moulton V."/>
            <person name="Van Oosterhout C."/>
            <person name="Grigoriev I."/>
        </authorList>
    </citation>
    <scope>NUCLEOTIDE SEQUENCE [LARGE SCALE GENOMIC DNA]</scope>
    <source>
        <strain evidence="3 4">CCMP1102</strain>
    </source>
</reference>
<feature type="domain" description="NADP-dependent oxidoreductase" evidence="2">
    <location>
        <begin position="15"/>
        <end position="360"/>
    </location>
</feature>
<keyword evidence="1" id="KW-0560">Oxidoreductase</keyword>
<dbReference type="Gene3D" id="3.20.20.100">
    <property type="entry name" value="NADP-dependent oxidoreductase domain"/>
    <property type="match status" value="1"/>
</dbReference>
<evidence type="ECO:0000313" key="4">
    <source>
        <dbReference type="Proteomes" id="UP000095751"/>
    </source>
</evidence>
<dbReference type="Proteomes" id="UP000095751">
    <property type="component" value="Unassembled WGS sequence"/>
</dbReference>
<name>A0A1E7EMY7_9STRA</name>
<dbReference type="Pfam" id="PF00248">
    <property type="entry name" value="Aldo_ket_red"/>
    <property type="match status" value="1"/>
</dbReference>
<dbReference type="CDD" id="cd19094">
    <property type="entry name" value="AKR_Tas-like"/>
    <property type="match status" value="1"/>
</dbReference>
<dbReference type="PRINTS" id="PR00069">
    <property type="entry name" value="ALDKETRDTASE"/>
</dbReference>
<accession>A0A1E7EMY7</accession>
<dbReference type="SUPFAM" id="SSF51430">
    <property type="entry name" value="NAD(P)-linked oxidoreductase"/>
    <property type="match status" value="1"/>
</dbReference>
<evidence type="ECO:0000313" key="3">
    <source>
        <dbReference type="EMBL" id="OEU07312.1"/>
    </source>
</evidence>
<dbReference type="InterPro" id="IPR020471">
    <property type="entry name" value="AKR"/>
</dbReference>
<dbReference type="InParanoid" id="A0A1E7EMY7"/>
<gene>
    <name evidence="3" type="ORF">FRACYDRAFT_174566</name>
</gene>
<evidence type="ECO:0000256" key="1">
    <source>
        <dbReference type="ARBA" id="ARBA00023002"/>
    </source>
</evidence>
<sequence>MDYVRLGNSDLIVSKVCMGTMTYGIQNTLEEGVALLDKAFDDYGINFLDTAEIYPIPPNGDNQGDTDRCVCEFLKNRERKDVILATKVAGRSPMLTYLPRGPTADPEEGADLTRTQILDSVEESLKRLGTDYIDLLQIHWPGRSSGGLFGGTDFSPTEYENQYQKQPPIELKEQLSALQELIDSGKVRYFGVSNETPYGVCAMAALADHFPELYPHCVSIQNSYSLVCRKDYEAGCAEVCYHHNVSLLPYSPLAGGTLSGKYRKYQNDNDDDDDKDVVKPRLTRFPGYMKRYLASENEGAVNAYCDLAERHNLTPSELALSWCYQNELVASTIIGATTIEQLEENLKAWDIRLDEGEVDKNDDDDDDTPTIIEEISQIYKRYTDPTKAKNDPPKKQ</sequence>
<dbReference type="GO" id="GO:0016491">
    <property type="term" value="F:oxidoreductase activity"/>
    <property type="evidence" value="ECO:0007669"/>
    <property type="project" value="UniProtKB-KW"/>
</dbReference>
<dbReference type="AlphaFoldDB" id="A0A1E7EMY7"/>
<dbReference type="InterPro" id="IPR050523">
    <property type="entry name" value="AKR_Detox_Biosynth"/>
</dbReference>
<keyword evidence="4" id="KW-1185">Reference proteome</keyword>
<dbReference type="PANTHER" id="PTHR43364">
    <property type="entry name" value="NADH-SPECIFIC METHYLGLYOXAL REDUCTASE-RELATED"/>
    <property type="match status" value="1"/>
</dbReference>
<feature type="non-terminal residue" evidence="3">
    <location>
        <position position="1"/>
    </location>
</feature>
<dbReference type="InterPro" id="IPR036812">
    <property type="entry name" value="NAD(P)_OxRdtase_dom_sf"/>
</dbReference>
<evidence type="ECO:0000259" key="2">
    <source>
        <dbReference type="Pfam" id="PF00248"/>
    </source>
</evidence>
<dbReference type="OrthoDB" id="2310150at2759"/>
<protein>
    <submittedName>
        <fullName evidence="3">Aldo/keto reductase</fullName>
    </submittedName>
</protein>
<dbReference type="InterPro" id="IPR023210">
    <property type="entry name" value="NADP_OxRdtase_dom"/>
</dbReference>
<dbReference type="KEGG" id="fcy:FRACYDRAFT_174566"/>
<organism evidence="3 4">
    <name type="scientific">Fragilariopsis cylindrus CCMP1102</name>
    <dbReference type="NCBI Taxonomy" id="635003"/>
    <lineage>
        <taxon>Eukaryota</taxon>
        <taxon>Sar</taxon>
        <taxon>Stramenopiles</taxon>
        <taxon>Ochrophyta</taxon>
        <taxon>Bacillariophyta</taxon>
        <taxon>Bacillariophyceae</taxon>
        <taxon>Bacillariophycidae</taxon>
        <taxon>Bacillariales</taxon>
        <taxon>Bacillariaceae</taxon>
        <taxon>Fragilariopsis</taxon>
    </lineage>
</organism>
<proteinExistence type="predicted"/>
<dbReference type="PANTHER" id="PTHR43364:SF4">
    <property type="entry name" value="NAD(P)-LINKED OXIDOREDUCTASE SUPERFAMILY PROTEIN"/>
    <property type="match status" value="1"/>
</dbReference>
<dbReference type="EMBL" id="KV784386">
    <property type="protein sequence ID" value="OEU07312.1"/>
    <property type="molecule type" value="Genomic_DNA"/>
</dbReference>